<reference evidence="2 3" key="1">
    <citation type="submission" date="2017-10" db="EMBL/GenBank/DDBJ databases">
        <title>Genome sequence of Caulobacter mirabilis FWC38.</title>
        <authorList>
            <person name="Fiebig A."/>
            <person name="Crosson S."/>
        </authorList>
    </citation>
    <scope>NUCLEOTIDE SEQUENCE [LARGE SCALE GENOMIC DNA]</scope>
    <source>
        <strain evidence="2 3">FWC 38</strain>
    </source>
</reference>
<protein>
    <recommendedName>
        <fullName evidence="4">EamA-like transporter family protein</fullName>
    </recommendedName>
</protein>
<dbReference type="SUPFAM" id="SSF103481">
    <property type="entry name" value="Multidrug resistance efflux transporter EmrE"/>
    <property type="match status" value="1"/>
</dbReference>
<dbReference type="KEGG" id="cmb:CSW64_07165"/>
<keyword evidence="1" id="KW-1133">Transmembrane helix</keyword>
<keyword evidence="1" id="KW-0812">Transmembrane</keyword>
<evidence type="ECO:0000313" key="3">
    <source>
        <dbReference type="Proteomes" id="UP000228945"/>
    </source>
</evidence>
<dbReference type="PANTHER" id="PTHR34821:SF2">
    <property type="entry name" value="INNER MEMBRANE PROTEIN YDCZ"/>
    <property type="match status" value="1"/>
</dbReference>
<dbReference type="RefSeq" id="WP_099621468.1">
    <property type="nucleotide sequence ID" value="NZ_CP024201.1"/>
</dbReference>
<keyword evidence="1" id="KW-0472">Membrane</keyword>
<accession>A0A2D2AW62</accession>
<dbReference type="AlphaFoldDB" id="A0A2D2AW62"/>
<keyword evidence="3" id="KW-1185">Reference proteome</keyword>
<proteinExistence type="predicted"/>
<name>A0A2D2AW62_9CAUL</name>
<evidence type="ECO:0000313" key="2">
    <source>
        <dbReference type="EMBL" id="ATQ42211.1"/>
    </source>
</evidence>
<gene>
    <name evidence="2" type="ORF">CSW64_07165</name>
</gene>
<feature type="transmembrane region" description="Helical" evidence="1">
    <location>
        <begin position="96"/>
        <end position="115"/>
    </location>
</feature>
<evidence type="ECO:0000256" key="1">
    <source>
        <dbReference type="SAM" id="Phobius"/>
    </source>
</evidence>
<dbReference type="Proteomes" id="UP000228945">
    <property type="component" value="Chromosome"/>
</dbReference>
<dbReference type="InterPro" id="IPR037185">
    <property type="entry name" value="EmrE-like"/>
</dbReference>
<organism evidence="2 3">
    <name type="scientific">Caulobacter mirabilis</name>
    <dbReference type="NCBI Taxonomy" id="69666"/>
    <lineage>
        <taxon>Bacteria</taxon>
        <taxon>Pseudomonadati</taxon>
        <taxon>Pseudomonadota</taxon>
        <taxon>Alphaproteobacteria</taxon>
        <taxon>Caulobacterales</taxon>
        <taxon>Caulobacteraceae</taxon>
        <taxon>Caulobacter</taxon>
    </lineage>
</organism>
<sequence>MPWIVYVCIGACLVAGMLNAIQAPTNASLVGAVGSPINAALVSFAVGTIVLLGLALAMRAKPDLGAVRGLPWWAWMGGVYGAFFVTAAAFSAPRLGVAFVITLMIAGQLIMSMTIDHLGAFGVPERPVSWARLAGVALVFAGVVLVRRG</sequence>
<dbReference type="PANTHER" id="PTHR34821">
    <property type="entry name" value="INNER MEMBRANE PROTEIN YDCZ"/>
    <property type="match status" value="1"/>
</dbReference>
<feature type="transmembrane region" description="Helical" evidence="1">
    <location>
        <begin position="127"/>
        <end position="146"/>
    </location>
</feature>
<dbReference type="OrthoDB" id="370053at2"/>
<feature type="transmembrane region" description="Helical" evidence="1">
    <location>
        <begin position="70"/>
        <end position="90"/>
    </location>
</feature>
<dbReference type="Pfam" id="PF04657">
    <property type="entry name" value="DMT_YdcZ"/>
    <property type="match status" value="1"/>
</dbReference>
<dbReference type="InterPro" id="IPR006750">
    <property type="entry name" value="YdcZ"/>
</dbReference>
<feature type="transmembrane region" description="Helical" evidence="1">
    <location>
        <begin position="37"/>
        <end position="58"/>
    </location>
</feature>
<dbReference type="EMBL" id="CP024201">
    <property type="protein sequence ID" value="ATQ42211.1"/>
    <property type="molecule type" value="Genomic_DNA"/>
</dbReference>
<evidence type="ECO:0008006" key="4">
    <source>
        <dbReference type="Google" id="ProtNLM"/>
    </source>
</evidence>
<dbReference type="GO" id="GO:0005886">
    <property type="term" value="C:plasma membrane"/>
    <property type="evidence" value="ECO:0007669"/>
    <property type="project" value="TreeGrafter"/>
</dbReference>